<organism evidence="2 3">
    <name type="scientific">Kribbella amoyensis</name>
    <dbReference type="NCBI Taxonomy" id="996641"/>
    <lineage>
        <taxon>Bacteria</taxon>
        <taxon>Bacillati</taxon>
        <taxon>Actinomycetota</taxon>
        <taxon>Actinomycetes</taxon>
        <taxon>Propionibacteriales</taxon>
        <taxon>Kribbellaceae</taxon>
        <taxon>Kribbella</taxon>
    </lineage>
</organism>
<gene>
    <name evidence="2" type="ORF">FB561_1977</name>
</gene>
<dbReference type="Proteomes" id="UP000318380">
    <property type="component" value="Unassembled WGS sequence"/>
</dbReference>
<keyword evidence="3" id="KW-1185">Reference proteome</keyword>
<dbReference type="OrthoDB" id="5178565at2"/>
<dbReference type="Pfam" id="PF11716">
    <property type="entry name" value="MDMPI_N"/>
    <property type="match status" value="1"/>
</dbReference>
<accession>A0A561BPT5</accession>
<dbReference type="EMBL" id="VIVK01000001">
    <property type="protein sequence ID" value="TWD80880.1"/>
    <property type="molecule type" value="Genomic_DNA"/>
</dbReference>
<protein>
    <submittedName>
        <fullName evidence="2">Uncharacterized protein (TIGR03083 family)</fullName>
    </submittedName>
</protein>
<dbReference type="InterPro" id="IPR017517">
    <property type="entry name" value="Maleyloyr_isom"/>
</dbReference>
<evidence type="ECO:0000313" key="2">
    <source>
        <dbReference type="EMBL" id="TWD80880.1"/>
    </source>
</evidence>
<sequence>MADHVWDLVRAERTALAEDLAGLTDAEWETRSLCTELSVREVLAHLTAGATLTFPRWMAGVIRHRFNFDQQLVVRLREYLGDSAGETLAGFRATVPRTTSPFGRWSGTVSMLAETVVHAEDIRRPLGIERTYPEEVLTKVAEHYHGSDMTVPAKSRVKGLHLKATDSPFEAGQGPTVTGPTIALIMTTTGRPAHFPLLSGPGKATLQSRC</sequence>
<dbReference type="RefSeq" id="WP_145805217.1">
    <property type="nucleotide sequence ID" value="NZ_VIVK01000001.1"/>
</dbReference>
<dbReference type="NCBIfam" id="TIGR03083">
    <property type="entry name" value="maleylpyruvate isomerase family mycothiol-dependent enzyme"/>
    <property type="match status" value="1"/>
</dbReference>
<comment type="caution">
    <text evidence="2">The sequence shown here is derived from an EMBL/GenBank/DDBJ whole genome shotgun (WGS) entry which is preliminary data.</text>
</comment>
<dbReference type="InterPro" id="IPR034660">
    <property type="entry name" value="DinB/YfiT-like"/>
</dbReference>
<dbReference type="SUPFAM" id="SSF109854">
    <property type="entry name" value="DinB/YfiT-like putative metalloenzymes"/>
    <property type="match status" value="1"/>
</dbReference>
<proteinExistence type="predicted"/>
<reference evidence="2 3" key="1">
    <citation type="submission" date="2019-06" db="EMBL/GenBank/DDBJ databases">
        <title>Sequencing the genomes of 1000 actinobacteria strains.</title>
        <authorList>
            <person name="Klenk H.-P."/>
        </authorList>
    </citation>
    <scope>NUCLEOTIDE SEQUENCE [LARGE SCALE GENOMIC DNA]</scope>
    <source>
        <strain evidence="2 3">DSM 24683</strain>
    </source>
</reference>
<dbReference type="Gene3D" id="1.20.120.450">
    <property type="entry name" value="dinb family like domain"/>
    <property type="match status" value="1"/>
</dbReference>
<evidence type="ECO:0000259" key="1">
    <source>
        <dbReference type="Pfam" id="PF11716"/>
    </source>
</evidence>
<dbReference type="InterPro" id="IPR024344">
    <property type="entry name" value="MDMPI_metal-binding"/>
</dbReference>
<dbReference type="AlphaFoldDB" id="A0A561BPT5"/>
<dbReference type="GO" id="GO:0046872">
    <property type="term" value="F:metal ion binding"/>
    <property type="evidence" value="ECO:0007669"/>
    <property type="project" value="InterPro"/>
</dbReference>
<feature type="domain" description="Mycothiol-dependent maleylpyruvate isomerase metal-binding" evidence="1">
    <location>
        <begin position="9"/>
        <end position="99"/>
    </location>
</feature>
<name>A0A561BPT5_9ACTN</name>
<evidence type="ECO:0000313" key="3">
    <source>
        <dbReference type="Proteomes" id="UP000318380"/>
    </source>
</evidence>